<evidence type="ECO:0000313" key="1">
    <source>
        <dbReference type="EMBL" id="QGR70605.1"/>
    </source>
</evidence>
<name>A0ABX6F7X6_YERIN</name>
<gene>
    <name evidence="1" type="ORF">FOC37_09580</name>
</gene>
<sequence>MMLPAHFPDPERLFRLHNPADIIAQCVHWYQVYLLSLHNLEDMMTERSIELVQMICKEQPHHPADDILLSAEQCYLLAA</sequence>
<dbReference type="EMBL" id="CP046294">
    <property type="protein sequence ID" value="QGR70605.1"/>
    <property type="molecule type" value="Genomic_DNA"/>
</dbReference>
<evidence type="ECO:0000313" key="2">
    <source>
        <dbReference type="Proteomes" id="UP000424966"/>
    </source>
</evidence>
<dbReference type="Proteomes" id="UP000424966">
    <property type="component" value="Chromosome"/>
</dbReference>
<proteinExistence type="predicted"/>
<protein>
    <submittedName>
        <fullName evidence="1">Uncharacterized protein</fullName>
    </submittedName>
</protein>
<keyword evidence="2" id="KW-1185">Reference proteome</keyword>
<reference evidence="1 2" key="1">
    <citation type="submission" date="2019-11" db="EMBL/GenBank/DDBJ databases">
        <title>FDA dAtabase for Regulatory Grade micrObial Sequences (FDA-ARGOS): Supporting development and validation of Infectious Disease Dx tests.</title>
        <authorList>
            <person name="Patel R."/>
            <person name="Rucinski S."/>
            <person name="Tallon L."/>
            <person name="Sadzewicz L."/>
            <person name="Vavikolanu K."/>
            <person name="Mehta A."/>
            <person name="Aluvathingal J."/>
            <person name="Nadendla S."/>
            <person name="Nandy P."/>
            <person name="Geyer C."/>
            <person name="Yan Y."/>
            <person name="Sichtig H."/>
        </authorList>
    </citation>
    <scope>NUCLEOTIDE SEQUENCE [LARGE SCALE GENOMIC DNA]</scope>
    <source>
        <strain evidence="1 2">FDAARGOS_729</strain>
    </source>
</reference>
<organism evidence="1 2">
    <name type="scientific">Yersinia intermedia</name>
    <dbReference type="NCBI Taxonomy" id="631"/>
    <lineage>
        <taxon>Bacteria</taxon>
        <taxon>Pseudomonadati</taxon>
        <taxon>Pseudomonadota</taxon>
        <taxon>Gammaproteobacteria</taxon>
        <taxon>Enterobacterales</taxon>
        <taxon>Yersiniaceae</taxon>
        <taxon>Yersinia</taxon>
    </lineage>
</organism>
<accession>A0ABX6F7X6</accession>